<name>A0A4R1G4Z9_9PAST</name>
<dbReference type="Gene3D" id="1.25.40.20">
    <property type="entry name" value="Ankyrin repeat-containing domain"/>
    <property type="match status" value="1"/>
</dbReference>
<keyword evidence="3" id="KW-1185">Reference proteome</keyword>
<dbReference type="EMBL" id="SMFT01000001">
    <property type="protein sequence ID" value="TCK01500.1"/>
    <property type="molecule type" value="Genomic_DNA"/>
</dbReference>
<dbReference type="Proteomes" id="UP000294702">
    <property type="component" value="Unassembled WGS sequence"/>
</dbReference>
<sequence length="182" mass="20903">MMSKLEISKTILEERVEKANFRGDIKYLERIFIKEKLLDILEITEEYQWNWLHRCNLGFFKKSPPRTINFYIRHGVPVNAQDCYGMTPLSKAMGVANAGAAIVLLNAGADPNIPSKRNITPLSQIGIMPNKLNVLRLMLQKGGNVHYVRSEDSDESILESFRALAEYEPHYKPFVKLMEKYA</sequence>
<keyword evidence="1" id="KW-0040">ANK repeat</keyword>
<dbReference type="InterPro" id="IPR036770">
    <property type="entry name" value="Ankyrin_rpt-contain_sf"/>
</dbReference>
<dbReference type="InterPro" id="IPR002110">
    <property type="entry name" value="Ankyrin_rpt"/>
</dbReference>
<organism evidence="2 3">
    <name type="scientific">Volucribacter psittacicida</name>
    <dbReference type="NCBI Taxonomy" id="203482"/>
    <lineage>
        <taxon>Bacteria</taxon>
        <taxon>Pseudomonadati</taxon>
        <taxon>Pseudomonadota</taxon>
        <taxon>Gammaproteobacteria</taxon>
        <taxon>Pasteurellales</taxon>
        <taxon>Pasteurellaceae</taxon>
        <taxon>Volucribacter</taxon>
    </lineage>
</organism>
<gene>
    <name evidence="2" type="ORF">EV694_0113</name>
</gene>
<reference evidence="2 3" key="1">
    <citation type="submission" date="2019-03" db="EMBL/GenBank/DDBJ databases">
        <title>Genomic Encyclopedia of Type Strains, Phase IV (KMG-IV): sequencing the most valuable type-strain genomes for metagenomic binning, comparative biology and taxonomic classification.</title>
        <authorList>
            <person name="Goeker M."/>
        </authorList>
    </citation>
    <scope>NUCLEOTIDE SEQUENCE [LARGE SCALE GENOMIC DNA]</scope>
    <source>
        <strain evidence="2 3">DSM 15534</strain>
    </source>
</reference>
<evidence type="ECO:0000256" key="1">
    <source>
        <dbReference type="PROSITE-ProRule" id="PRU00023"/>
    </source>
</evidence>
<evidence type="ECO:0000313" key="2">
    <source>
        <dbReference type="EMBL" id="TCK01500.1"/>
    </source>
</evidence>
<accession>A0A4R1G4Z9</accession>
<dbReference type="PROSITE" id="PS50088">
    <property type="entry name" value="ANK_REPEAT"/>
    <property type="match status" value="1"/>
</dbReference>
<feature type="repeat" description="ANK" evidence="1">
    <location>
        <begin position="84"/>
        <end position="116"/>
    </location>
</feature>
<dbReference type="OrthoDB" id="6087427at2"/>
<proteinExistence type="predicted"/>
<comment type="caution">
    <text evidence="2">The sequence shown here is derived from an EMBL/GenBank/DDBJ whole genome shotgun (WGS) entry which is preliminary data.</text>
</comment>
<dbReference type="SUPFAM" id="SSF48403">
    <property type="entry name" value="Ankyrin repeat"/>
    <property type="match status" value="1"/>
</dbReference>
<evidence type="ECO:0000313" key="3">
    <source>
        <dbReference type="Proteomes" id="UP000294702"/>
    </source>
</evidence>
<dbReference type="AlphaFoldDB" id="A0A4R1G4Z9"/>
<protein>
    <submittedName>
        <fullName evidence="2">Uncharacterized protein</fullName>
    </submittedName>
</protein>